<dbReference type="PANTHER" id="PTHR48016:SF48">
    <property type="entry name" value="SERINE_THREONINE-PROTEIN KINASE BCK1_SLK1_SSP31"/>
    <property type="match status" value="1"/>
</dbReference>
<evidence type="ECO:0000256" key="7">
    <source>
        <dbReference type="RuleBase" id="RU000304"/>
    </source>
</evidence>
<dbReference type="PROSITE" id="PS50011">
    <property type="entry name" value="PROTEIN_KINASE_DOM"/>
    <property type="match status" value="1"/>
</dbReference>
<keyword evidence="11" id="KW-1185">Reference proteome</keyword>
<dbReference type="FunFam" id="1.10.510.10:FF:000182">
    <property type="entry name" value="MAP kinase kinase kinase mkh1"/>
    <property type="match status" value="1"/>
</dbReference>
<dbReference type="AlphaFoldDB" id="A0A164XME8"/>
<keyword evidence="3 6" id="KW-0547">Nucleotide-binding</keyword>
<dbReference type="InterPro" id="IPR017441">
    <property type="entry name" value="Protein_kinase_ATP_BS"/>
</dbReference>
<feature type="compositionally biased region" description="Polar residues" evidence="8">
    <location>
        <begin position="18"/>
        <end position="33"/>
    </location>
</feature>
<dbReference type="InterPro" id="IPR000719">
    <property type="entry name" value="Prot_kinase_dom"/>
</dbReference>
<evidence type="ECO:0000313" key="11">
    <source>
        <dbReference type="Proteomes" id="UP000076722"/>
    </source>
</evidence>
<dbReference type="Proteomes" id="UP000076722">
    <property type="component" value="Unassembled WGS sequence"/>
</dbReference>
<dbReference type="Pfam" id="PF00069">
    <property type="entry name" value="Pkinase"/>
    <property type="match status" value="1"/>
</dbReference>
<dbReference type="PROSITE" id="PS00107">
    <property type="entry name" value="PROTEIN_KINASE_ATP"/>
    <property type="match status" value="1"/>
</dbReference>
<dbReference type="FunFam" id="3.30.200.20:FF:000387">
    <property type="entry name" value="Serine/threonine-protein kinase STE11"/>
    <property type="match status" value="1"/>
</dbReference>
<proteinExistence type="inferred from homology"/>
<evidence type="ECO:0000256" key="3">
    <source>
        <dbReference type="ARBA" id="ARBA00022741"/>
    </source>
</evidence>
<dbReference type="EMBL" id="KV419400">
    <property type="protein sequence ID" value="KZS96120.1"/>
    <property type="molecule type" value="Genomic_DNA"/>
</dbReference>
<evidence type="ECO:0000256" key="5">
    <source>
        <dbReference type="ARBA" id="ARBA00022840"/>
    </source>
</evidence>
<dbReference type="PANTHER" id="PTHR48016">
    <property type="entry name" value="MAP KINASE KINASE KINASE SSK2-RELATED-RELATED"/>
    <property type="match status" value="1"/>
</dbReference>
<protein>
    <submittedName>
        <fullName evidence="10">Kinase-like protein</fullName>
    </submittedName>
</protein>
<comment type="similarity">
    <text evidence="1">Belongs to the protein kinase superfamily. STE Ser/Thr protein kinase family. MAP kinase kinase kinase subfamily.</text>
</comment>
<evidence type="ECO:0000259" key="9">
    <source>
        <dbReference type="PROSITE" id="PS50011"/>
    </source>
</evidence>
<dbReference type="GO" id="GO:0000196">
    <property type="term" value="P:cell integrity MAPK cascade"/>
    <property type="evidence" value="ECO:0007669"/>
    <property type="project" value="UniProtKB-ARBA"/>
</dbReference>
<evidence type="ECO:0000256" key="4">
    <source>
        <dbReference type="ARBA" id="ARBA00022777"/>
    </source>
</evidence>
<dbReference type="InterPro" id="IPR050538">
    <property type="entry name" value="MAP_kinase_kinase_kinase"/>
</dbReference>
<evidence type="ECO:0000313" key="10">
    <source>
        <dbReference type="EMBL" id="KZS96120.1"/>
    </source>
</evidence>
<dbReference type="PROSITE" id="PS00108">
    <property type="entry name" value="PROTEIN_KINASE_ST"/>
    <property type="match status" value="1"/>
</dbReference>
<gene>
    <name evidence="10" type="ORF">SISNIDRAFT_408199</name>
</gene>
<dbReference type="InterPro" id="IPR011009">
    <property type="entry name" value="Kinase-like_dom_sf"/>
</dbReference>
<evidence type="ECO:0000256" key="6">
    <source>
        <dbReference type="PROSITE-ProRule" id="PRU10141"/>
    </source>
</evidence>
<dbReference type="STRING" id="1314777.A0A164XME8"/>
<keyword evidence="4 10" id="KW-0418">Kinase</keyword>
<keyword evidence="5 6" id="KW-0067">ATP-binding</keyword>
<reference evidence="10 11" key="1">
    <citation type="journal article" date="2016" name="Mol. Biol. Evol.">
        <title>Comparative Genomics of Early-Diverging Mushroom-Forming Fungi Provides Insights into the Origins of Lignocellulose Decay Capabilities.</title>
        <authorList>
            <person name="Nagy L.G."/>
            <person name="Riley R."/>
            <person name="Tritt A."/>
            <person name="Adam C."/>
            <person name="Daum C."/>
            <person name="Floudas D."/>
            <person name="Sun H."/>
            <person name="Yadav J.S."/>
            <person name="Pangilinan J."/>
            <person name="Larsson K.H."/>
            <person name="Matsuura K."/>
            <person name="Barry K."/>
            <person name="Labutti K."/>
            <person name="Kuo R."/>
            <person name="Ohm R.A."/>
            <person name="Bhattacharya S.S."/>
            <person name="Shirouzu T."/>
            <person name="Yoshinaga Y."/>
            <person name="Martin F.M."/>
            <person name="Grigoriev I.V."/>
            <person name="Hibbett D.S."/>
        </authorList>
    </citation>
    <scope>NUCLEOTIDE SEQUENCE [LARGE SCALE GENOMIC DNA]</scope>
    <source>
        <strain evidence="10 11">HHB9708</strain>
    </source>
</reference>
<feature type="region of interest" description="Disordered" evidence="8">
    <location>
        <begin position="1"/>
        <end position="59"/>
    </location>
</feature>
<evidence type="ECO:0000256" key="2">
    <source>
        <dbReference type="ARBA" id="ARBA00022679"/>
    </source>
</evidence>
<organism evidence="10 11">
    <name type="scientific">Sistotremastrum niveocremeum HHB9708</name>
    <dbReference type="NCBI Taxonomy" id="1314777"/>
    <lineage>
        <taxon>Eukaryota</taxon>
        <taxon>Fungi</taxon>
        <taxon>Dikarya</taxon>
        <taxon>Basidiomycota</taxon>
        <taxon>Agaricomycotina</taxon>
        <taxon>Agaricomycetes</taxon>
        <taxon>Sistotremastrales</taxon>
        <taxon>Sistotremastraceae</taxon>
        <taxon>Sertulicium</taxon>
        <taxon>Sertulicium niveocremeum</taxon>
    </lineage>
</organism>
<dbReference type="Gene3D" id="1.10.510.10">
    <property type="entry name" value="Transferase(Phosphotransferase) domain 1"/>
    <property type="match status" value="1"/>
</dbReference>
<dbReference type="InterPro" id="IPR008271">
    <property type="entry name" value="Ser/Thr_kinase_AS"/>
</dbReference>
<accession>A0A164XME8</accession>
<dbReference type="GO" id="GO:0004709">
    <property type="term" value="F:MAP kinase kinase kinase activity"/>
    <property type="evidence" value="ECO:0007669"/>
    <property type="project" value="UniProtKB-ARBA"/>
</dbReference>
<evidence type="ECO:0000256" key="1">
    <source>
        <dbReference type="ARBA" id="ARBA00006529"/>
    </source>
</evidence>
<feature type="binding site" evidence="6">
    <location>
        <position position="211"/>
    </location>
    <ligand>
        <name>ATP</name>
        <dbReference type="ChEBI" id="CHEBI:30616"/>
    </ligand>
</feature>
<keyword evidence="7" id="KW-0723">Serine/threonine-protein kinase</keyword>
<evidence type="ECO:0000256" key="8">
    <source>
        <dbReference type="SAM" id="MobiDB-lite"/>
    </source>
</evidence>
<name>A0A164XME8_9AGAM</name>
<dbReference type="SMART" id="SM00220">
    <property type="entry name" value="S_TKc"/>
    <property type="match status" value="1"/>
</dbReference>
<dbReference type="GO" id="GO:0005524">
    <property type="term" value="F:ATP binding"/>
    <property type="evidence" value="ECO:0007669"/>
    <property type="project" value="UniProtKB-UniRule"/>
</dbReference>
<sequence>MNAKRRSTISKARGPPLTLQTSNIPNGNSGNGTPTPPASRGPRTKGSDQDTAAWVTRPQPEIVYDRLEKFFPDHDLDKPVIDAPSGGSSPTAYDNAATLGENDRAHLKAKHKKSIRVVASQRKKALVRQSQMETPSATALRRRSTKMWGSKVEEVIASHGSDGLPTSVPESPSPSVPAVFKWVKGELIGKGTYGRVYLAMNATTGEVVAVKQVELPKTLSDREDSRQQSVVEALKAESETLKDLDHVNIVQYLGIEETADHLSIFLEYVPGGSVASCLRKLGKFRPDVVKSFTAQILAGLEYLHGRGILHRDLKADNILIDPHGICRISDFGISKRSSEIYENDAYTQMMGSVFWMAPEVVDSRKEGYSAKVDIWSLGCLWLEMLAGHRPWNQDDFLAVVYKLGERQEAPPVPEGVELTLQGENFRSKCFAVNPKERPTATELRYHEYLELPDNWVFTGLP</sequence>
<feature type="domain" description="Protein kinase" evidence="9">
    <location>
        <begin position="182"/>
        <end position="449"/>
    </location>
</feature>
<dbReference type="SUPFAM" id="SSF56112">
    <property type="entry name" value="Protein kinase-like (PK-like)"/>
    <property type="match status" value="1"/>
</dbReference>
<keyword evidence="2" id="KW-0808">Transferase</keyword>
<dbReference type="OrthoDB" id="266718at2759"/>